<reference evidence="2 3" key="1">
    <citation type="journal article" date="2014" name="Genome Announc.">
        <title>Draft genome sequences of the altered schaedler flora, a defined bacterial community from gnotobiotic mice.</title>
        <authorList>
            <person name="Wannemuehler M.J."/>
            <person name="Overstreet A.M."/>
            <person name="Ward D.V."/>
            <person name="Phillips G.J."/>
        </authorList>
    </citation>
    <scope>NUCLEOTIDE SEQUENCE [LARGE SCALE GENOMIC DNA]</scope>
    <source>
        <strain evidence="2 3">ASF492</strain>
    </source>
</reference>
<evidence type="ECO:0000313" key="3">
    <source>
        <dbReference type="Proteomes" id="UP000012589"/>
    </source>
</evidence>
<feature type="transmembrane region" description="Helical" evidence="1">
    <location>
        <begin position="94"/>
        <end position="114"/>
    </location>
</feature>
<evidence type="ECO:0000313" key="2">
    <source>
        <dbReference type="EMBL" id="EMZ21347.1"/>
    </source>
</evidence>
<comment type="caution">
    <text evidence="2">The sequence shown here is derived from an EMBL/GenBank/DDBJ whole genome shotgun (WGS) entry which is preliminary data.</text>
</comment>
<sequence>MGVFSSILNSLSDTRRQSQNNEALKHSKSYSDLLDIYVKSVMDNTALKKWFKILFFIITMGSLIAIVIFFGLSLKYATSVFLKFEDPNIISVDTVLSVITVLFPSFVSVIVAFIKIPEIIAKYLFNIQEDKYMNSVIKNIQNYDKNMFALGQKAEIVANINRTEMEQDDIVETSPRESTAN</sequence>
<feature type="transmembrane region" description="Helical" evidence="1">
    <location>
        <begin position="53"/>
        <end position="74"/>
    </location>
</feature>
<keyword evidence="1" id="KW-0812">Transmembrane</keyword>
<dbReference type="EMBL" id="AQFT01000134">
    <property type="protein sequence ID" value="EMZ21347.1"/>
    <property type="molecule type" value="Genomic_DNA"/>
</dbReference>
<accession>N1ZWF0</accession>
<name>N1ZWF0_9FIRM</name>
<proteinExistence type="predicted"/>
<dbReference type="AlphaFoldDB" id="N1ZWF0"/>
<dbReference type="OrthoDB" id="2088250at2"/>
<keyword evidence="1" id="KW-1133">Transmembrane helix</keyword>
<keyword evidence="1" id="KW-0472">Membrane</keyword>
<dbReference type="HOGENOM" id="CLU_1486938_0_0_9"/>
<evidence type="ECO:0008006" key="4">
    <source>
        <dbReference type="Google" id="ProtNLM"/>
    </source>
</evidence>
<keyword evidence="3" id="KW-1185">Reference proteome</keyword>
<gene>
    <name evidence="2" type="ORF">C823_04595</name>
</gene>
<protein>
    <recommendedName>
        <fullName evidence="4">MotA/TolQ/ExbB proton channel domain-containing protein</fullName>
    </recommendedName>
</protein>
<dbReference type="PATRIC" id="fig|1235802.3.peg.4871"/>
<evidence type="ECO:0000256" key="1">
    <source>
        <dbReference type="SAM" id="Phobius"/>
    </source>
</evidence>
<organism evidence="2 3">
    <name type="scientific">Eubacterium plexicaudatum ASF492</name>
    <dbReference type="NCBI Taxonomy" id="1235802"/>
    <lineage>
        <taxon>Bacteria</taxon>
        <taxon>Bacillati</taxon>
        <taxon>Bacillota</taxon>
        <taxon>Clostridia</taxon>
        <taxon>Eubacteriales</taxon>
        <taxon>Eubacteriaceae</taxon>
        <taxon>Eubacterium</taxon>
    </lineage>
</organism>
<dbReference type="Proteomes" id="UP000012589">
    <property type="component" value="Unassembled WGS sequence"/>
</dbReference>